<name>Q2IIJ7_ANADE</name>
<feature type="region of interest" description="Disordered" evidence="1">
    <location>
        <begin position="204"/>
        <end position="228"/>
    </location>
</feature>
<dbReference type="RefSeq" id="WP_011420759.1">
    <property type="nucleotide sequence ID" value="NC_007760.1"/>
</dbReference>
<dbReference type="OrthoDB" id="9956935at2"/>
<dbReference type="Proteomes" id="UP000001935">
    <property type="component" value="Chromosome"/>
</dbReference>
<gene>
    <name evidence="2" type="ordered locus">Adeh_1703</name>
</gene>
<feature type="compositionally biased region" description="Low complexity" evidence="1">
    <location>
        <begin position="7"/>
        <end position="20"/>
    </location>
</feature>
<dbReference type="STRING" id="290397.Adeh_1703"/>
<dbReference type="Gene3D" id="3.30.2310.20">
    <property type="entry name" value="RelE-like"/>
    <property type="match status" value="1"/>
</dbReference>
<feature type="compositionally biased region" description="Low complexity" evidence="1">
    <location>
        <begin position="27"/>
        <end position="44"/>
    </location>
</feature>
<reference evidence="2 3" key="1">
    <citation type="submission" date="2006-01" db="EMBL/GenBank/DDBJ databases">
        <title>Complete sequence of Anaeromyxobacter dehalogenans 2CP-C.</title>
        <authorList>
            <consortium name="US DOE Joint Genome Institute"/>
            <person name="Copeland A."/>
            <person name="Lucas S."/>
            <person name="Lapidus A."/>
            <person name="Barry K."/>
            <person name="Detter J.C."/>
            <person name="Glavina T."/>
            <person name="Hammon N."/>
            <person name="Israni S."/>
            <person name="Pitluck S."/>
            <person name="Brettin T."/>
            <person name="Bruce D."/>
            <person name="Han C."/>
            <person name="Tapia R."/>
            <person name="Gilna P."/>
            <person name="Kiss H."/>
            <person name="Schmutz J."/>
            <person name="Larimer F."/>
            <person name="Land M."/>
            <person name="Kyrpides N."/>
            <person name="Anderson I."/>
            <person name="Sanford R.A."/>
            <person name="Ritalahti K.M."/>
            <person name="Thomas H.S."/>
            <person name="Kirby J.R."/>
            <person name="Zhulin I.B."/>
            <person name="Loeffler F.E."/>
            <person name="Richardson P."/>
        </authorList>
    </citation>
    <scope>NUCLEOTIDE SEQUENCE [LARGE SCALE GENOMIC DNA]</scope>
    <source>
        <strain evidence="2 3">2CP-C</strain>
    </source>
</reference>
<dbReference type="InterPro" id="IPR035093">
    <property type="entry name" value="RelE/ParE_toxin_dom_sf"/>
</dbReference>
<dbReference type="HOGENOM" id="CLU_625050_0_0_7"/>
<organism evidence="2 3">
    <name type="scientific">Anaeromyxobacter dehalogenans (strain 2CP-C)</name>
    <dbReference type="NCBI Taxonomy" id="290397"/>
    <lineage>
        <taxon>Bacteria</taxon>
        <taxon>Pseudomonadati</taxon>
        <taxon>Myxococcota</taxon>
        <taxon>Myxococcia</taxon>
        <taxon>Myxococcales</taxon>
        <taxon>Cystobacterineae</taxon>
        <taxon>Anaeromyxobacteraceae</taxon>
        <taxon>Anaeromyxobacter</taxon>
    </lineage>
</organism>
<protein>
    <submittedName>
        <fullName evidence="2">Uncharacterized protein</fullName>
    </submittedName>
</protein>
<accession>Q2IIJ7</accession>
<feature type="region of interest" description="Disordered" evidence="1">
    <location>
        <begin position="346"/>
        <end position="376"/>
    </location>
</feature>
<dbReference type="EMBL" id="CP000251">
    <property type="protein sequence ID" value="ABC81476.1"/>
    <property type="molecule type" value="Genomic_DNA"/>
</dbReference>
<evidence type="ECO:0000256" key="1">
    <source>
        <dbReference type="SAM" id="MobiDB-lite"/>
    </source>
</evidence>
<feature type="compositionally biased region" description="Pro residues" evidence="1">
    <location>
        <begin position="55"/>
        <end position="65"/>
    </location>
</feature>
<proteinExistence type="predicted"/>
<dbReference type="SUPFAM" id="SSF143011">
    <property type="entry name" value="RelE-like"/>
    <property type="match status" value="1"/>
</dbReference>
<dbReference type="AlphaFoldDB" id="Q2IIJ7"/>
<sequence length="473" mass="50595">MADPKAKAAKPAKPAAAGAAKPRKTGKPTPAAKAAAAGAGAAKAKPPRRTARPRAPAPSRPPLPEPSGDAPLHELSRDGLSVLLYVALLPDETRALVKELGLSVPGFRTDALSDVERCDVLADEVRAAPATRARVLDVLRKEFGGMPLPETPLGPRDADDLLAVGSSDHGLALALWRVLADPAPAVRERALPLLEQLAKEYYGPAPEGAGPRGAEAKAPSPEQEAAAAAARVQALEKSLERAEQQVESVRRKGEEQREKLQEWLKEARARAAQAVDEAARARESADAAGRARERAEAALAAAQATDAAAEAARQRASARELEGRVAALDAKLARQAAREAELETALREARAAAQAAPAGPPAPAGGEADEPEDAPASWLMPVYTREFYDSLAGWDRRIQRAAFKQAALLAQDHRHPSLRAIPLEGLPGYYRVRVATDVRLLYRRGERQNEIEILSLIDREDLDRFVRQAKTRQ</sequence>
<evidence type="ECO:0000313" key="3">
    <source>
        <dbReference type="Proteomes" id="UP000001935"/>
    </source>
</evidence>
<feature type="region of interest" description="Disordered" evidence="1">
    <location>
        <begin position="1"/>
        <end position="74"/>
    </location>
</feature>
<evidence type="ECO:0000313" key="2">
    <source>
        <dbReference type="EMBL" id="ABC81476.1"/>
    </source>
</evidence>
<dbReference type="KEGG" id="ade:Adeh_1703"/>